<evidence type="ECO:0000259" key="8">
    <source>
        <dbReference type="PROSITE" id="PS50975"/>
    </source>
</evidence>
<dbReference type="Pfam" id="PF02786">
    <property type="entry name" value="CPSase_L_D2"/>
    <property type="match status" value="1"/>
</dbReference>
<sequence length="679" mass="71543">MFQKILIANRGEIACRVIRTAHRMGIACVAVYSDADADAQHVRQADEAVRLGPAPVAESYLRADAIIAAAQRTGAEAIHPGYGFLSENAEFAEACAAAGIVFIGPPADAIRAMGLKDKAKARMEGAGVPVVPGYHGADQDPALLAAEAERIGYPVLIKAVAGGGGKGMRRVDEPAGFTAALEGAQREARNAFGNEAVLVEKYVSAPRHIEVQVFADTHGNAVHLFERDCSLQRRHQKVVEEAPAPGMPEQMRAAMGAAAVAAAQAVGYVGAGTVEFIADSAGGLDADQFYFMEMNTRLQVEHPVTEAITGQDLVEWQLRVAAGEALPVAQEDLAIDGHAVEVRLYAEDAAQGFVPATGELRVFALPEAAPGLRIDTGVAEGDTVSPHYDPMIAKLIAWGPDRRTALDRLSRALAGSSVLGVTTNGSFLRRLLAHEAFRDGHFDTGLIDRDLQALLAPDPAVEGRLLALAAGALLAHRAAADTARMAATADPWSPWGRSDGWRMNLPAEEVLTFQRGEAESELRVTHGGPGRWRIRMAADGAELDLQWRVGQGGASFAAVLDGLQLQGAACVLPGQVWLACGGEMRRYLLVDPMQVEHLEEGAGGTLKAPMPGKIVKVTAAAGDAVAKGDALLVLEAMKMEHTIAAPGDGVIEAMPFSVGQQVQEGDVLVRFAEEAEAAA</sequence>
<evidence type="ECO:0000256" key="1">
    <source>
        <dbReference type="ARBA" id="ARBA00001953"/>
    </source>
</evidence>
<dbReference type="PROSITE" id="PS50975">
    <property type="entry name" value="ATP_GRASP"/>
    <property type="match status" value="1"/>
</dbReference>
<dbReference type="SUPFAM" id="SSF51230">
    <property type="entry name" value="Single hybrid motif"/>
    <property type="match status" value="1"/>
</dbReference>
<dbReference type="Pfam" id="PF21139">
    <property type="entry name" value="BT_MCC_alpha"/>
    <property type="match status" value="1"/>
</dbReference>
<evidence type="ECO:0000256" key="5">
    <source>
        <dbReference type="ARBA" id="ARBA00023267"/>
    </source>
</evidence>
<dbReference type="SMART" id="SM00878">
    <property type="entry name" value="Biotin_carb_C"/>
    <property type="match status" value="1"/>
</dbReference>
<gene>
    <name evidence="10" type="ORF">ACFOGJ_10240</name>
</gene>
<dbReference type="Gene3D" id="2.40.50.100">
    <property type="match status" value="1"/>
</dbReference>
<dbReference type="InterPro" id="IPR048429">
    <property type="entry name" value="MCC_alpha_BT"/>
</dbReference>
<dbReference type="SUPFAM" id="SSF56059">
    <property type="entry name" value="Glutathione synthetase ATP-binding domain-like"/>
    <property type="match status" value="1"/>
</dbReference>
<dbReference type="PROSITE" id="PS00188">
    <property type="entry name" value="BIOTIN"/>
    <property type="match status" value="1"/>
</dbReference>
<dbReference type="InterPro" id="IPR050856">
    <property type="entry name" value="Biotin_carboxylase_complex"/>
</dbReference>
<dbReference type="SUPFAM" id="SSF51246">
    <property type="entry name" value="Rudiment single hybrid motif"/>
    <property type="match status" value="1"/>
</dbReference>
<keyword evidence="5" id="KW-0092">Biotin</keyword>
<dbReference type="Proteomes" id="UP001595528">
    <property type="component" value="Unassembled WGS sequence"/>
</dbReference>
<dbReference type="NCBIfam" id="NF006367">
    <property type="entry name" value="PRK08591.1"/>
    <property type="match status" value="1"/>
</dbReference>
<dbReference type="Gene3D" id="3.30.470.20">
    <property type="entry name" value="ATP-grasp fold, B domain"/>
    <property type="match status" value="1"/>
</dbReference>
<dbReference type="Pfam" id="PF02785">
    <property type="entry name" value="Biotin_carb_C"/>
    <property type="match status" value="1"/>
</dbReference>
<dbReference type="InterPro" id="IPR011764">
    <property type="entry name" value="Biotin_carboxylation_dom"/>
</dbReference>
<feature type="domain" description="ATP-grasp" evidence="8">
    <location>
        <begin position="120"/>
        <end position="322"/>
    </location>
</feature>
<keyword evidence="4 6" id="KW-0067">ATP-binding</keyword>
<comment type="cofactor">
    <cofactor evidence="1">
        <name>biotin</name>
        <dbReference type="ChEBI" id="CHEBI:57586"/>
    </cofactor>
</comment>
<dbReference type="InterPro" id="IPR000089">
    <property type="entry name" value="Biotin_lipoyl"/>
</dbReference>
<dbReference type="InterPro" id="IPR005482">
    <property type="entry name" value="Biotin_COase_C"/>
</dbReference>
<evidence type="ECO:0000256" key="3">
    <source>
        <dbReference type="ARBA" id="ARBA00022741"/>
    </source>
</evidence>
<dbReference type="InterPro" id="IPR011054">
    <property type="entry name" value="Rudment_hybrid_motif"/>
</dbReference>
<reference evidence="11" key="1">
    <citation type="journal article" date="2019" name="Int. J. Syst. Evol. Microbiol.">
        <title>The Global Catalogue of Microorganisms (GCM) 10K type strain sequencing project: providing services to taxonomists for standard genome sequencing and annotation.</title>
        <authorList>
            <consortium name="The Broad Institute Genomics Platform"/>
            <consortium name="The Broad Institute Genome Sequencing Center for Infectious Disease"/>
            <person name="Wu L."/>
            <person name="Ma J."/>
        </authorList>
    </citation>
    <scope>NUCLEOTIDE SEQUENCE [LARGE SCALE GENOMIC DNA]</scope>
    <source>
        <strain evidence="11">KCTC 42964</strain>
    </source>
</reference>
<dbReference type="InterPro" id="IPR011761">
    <property type="entry name" value="ATP-grasp"/>
</dbReference>
<dbReference type="InterPro" id="IPR016185">
    <property type="entry name" value="PreATP-grasp_dom_sf"/>
</dbReference>
<protein>
    <submittedName>
        <fullName evidence="10">Acetyl/propionyl/methylcrotonyl-CoA carboxylase subunit alpha</fullName>
    </submittedName>
</protein>
<evidence type="ECO:0000259" key="9">
    <source>
        <dbReference type="PROSITE" id="PS50979"/>
    </source>
</evidence>
<dbReference type="EMBL" id="JBHRTR010000024">
    <property type="protein sequence ID" value="MFC3227612.1"/>
    <property type="molecule type" value="Genomic_DNA"/>
</dbReference>
<comment type="caution">
    <text evidence="10">The sequence shown here is derived from an EMBL/GenBank/DDBJ whole genome shotgun (WGS) entry which is preliminary data.</text>
</comment>
<dbReference type="CDD" id="cd06850">
    <property type="entry name" value="biotinyl_domain"/>
    <property type="match status" value="1"/>
</dbReference>
<keyword evidence="3 6" id="KW-0547">Nucleotide-binding</keyword>
<proteinExistence type="predicted"/>
<dbReference type="Pfam" id="PF00364">
    <property type="entry name" value="Biotin_lipoyl"/>
    <property type="match status" value="1"/>
</dbReference>
<name>A0ABV7L037_9PROT</name>
<accession>A0ABV7L037</accession>
<dbReference type="PROSITE" id="PS50979">
    <property type="entry name" value="BC"/>
    <property type="match status" value="1"/>
</dbReference>
<dbReference type="PROSITE" id="PS00867">
    <property type="entry name" value="CPSASE_2"/>
    <property type="match status" value="1"/>
</dbReference>
<dbReference type="PANTHER" id="PTHR18866">
    <property type="entry name" value="CARBOXYLASE:PYRUVATE/ACETYL-COA/PROPIONYL-COA CARBOXYLASE"/>
    <property type="match status" value="1"/>
</dbReference>
<evidence type="ECO:0000256" key="6">
    <source>
        <dbReference type="PROSITE-ProRule" id="PRU00409"/>
    </source>
</evidence>
<organism evidence="10 11">
    <name type="scientific">Marinibaculum pumilum</name>
    <dbReference type="NCBI Taxonomy" id="1766165"/>
    <lineage>
        <taxon>Bacteria</taxon>
        <taxon>Pseudomonadati</taxon>
        <taxon>Pseudomonadota</taxon>
        <taxon>Alphaproteobacteria</taxon>
        <taxon>Rhodospirillales</taxon>
        <taxon>Rhodospirillaceae</taxon>
        <taxon>Marinibaculum</taxon>
    </lineage>
</organism>
<evidence type="ECO:0000256" key="2">
    <source>
        <dbReference type="ARBA" id="ARBA00022598"/>
    </source>
</evidence>
<keyword evidence="11" id="KW-1185">Reference proteome</keyword>
<dbReference type="PANTHER" id="PTHR18866:SF33">
    <property type="entry name" value="METHYLCROTONOYL-COA CARBOXYLASE SUBUNIT ALPHA, MITOCHONDRIAL-RELATED"/>
    <property type="match status" value="1"/>
</dbReference>
<evidence type="ECO:0000313" key="11">
    <source>
        <dbReference type="Proteomes" id="UP001595528"/>
    </source>
</evidence>
<dbReference type="RefSeq" id="WP_379899918.1">
    <property type="nucleotide sequence ID" value="NZ_JBHRTR010000024.1"/>
</dbReference>
<dbReference type="InterPro" id="IPR005481">
    <property type="entry name" value="BC-like_N"/>
</dbReference>
<evidence type="ECO:0000256" key="4">
    <source>
        <dbReference type="ARBA" id="ARBA00022840"/>
    </source>
</evidence>
<feature type="domain" description="Biotin carboxylation" evidence="9">
    <location>
        <begin position="1"/>
        <end position="452"/>
    </location>
</feature>
<dbReference type="SUPFAM" id="SSF52440">
    <property type="entry name" value="PreATP-grasp domain"/>
    <property type="match status" value="1"/>
</dbReference>
<evidence type="ECO:0000259" key="7">
    <source>
        <dbReference type="PROSITE" id="PS50968"/>
    </source>
</evidence>
<dbReference type="Pfam" id="PF00289">
    <property type="entry name" value="Biotin_carb_N"/>
    <property type="match status" value="1"/>
</dbReference>
<evidence type="ECO:0000313" key="10">
    <source>
        <dbReference type="EMBL" id="MFC3227612.1"/>
    </source>
</evidence>
<dbReference type="Gene3D" id="3.30.700.40">
    <property type="match status" value="1"/>
</dbReference>
<dbReference type="InterPro" id="IPR005479">
    <property type="entry name" value="CPAse_ATP-bd"/>
</dbReference>
<dbReference type="InterPro" id="IPR011053">
    <property type="entry name" value="Single_hybrid_motif"/>
</dbReference>
<feature type="domain" description="Lipoyl-binding" evidence="7">
    <location>
        <begin position="597"/>
        <end position="672"/>
    </location>
</feature>
<keyword evidence="2" id="KW-0436">Ligase</keyword>
<dbReference type="PROSITE" id="PS50968">
    <property type="entry name" value="BIOTINYL_LIPOYL"/>
    <property type="match status" value="1"/>
</dbReference>
<dbReference type="InterPro" id="IPR001882">
    <property type="entry name" value="Biotin_BS"/>
</dbReference>